<keyword evidence="1 2" id="KW-0732">Signal</keyword>
<evidence type="ECO:0000256" key="2">
    <source>
        <dbReference type="SAM" id="SignalP"/>
    </source>
</evidence>
<feature type="signal peptide" evidence="2">
    <location>
        <begin position="1"/>
        <end position="25"/>
    </location>
</feature>
<evidence type="ECO:0000256" key="1">
    <source>
        <dbReference type="ARBA" id="ARBA00022729"/>
    </source>
</evidence>
<evidence type="ECO:0000313" key="4">
    <source>
        <dbReference type="Proteomes" id="UP001061302"/>
    </source>
</evidence>
<feature type="chain" id="PRO_5045189626" description="DUF3862 domain-containing protein" evidence="2">
    <location>
        <begin position="26"/>
        <end position="85"/>
    </location>
</feature>
<dbReference type="PROSITE" id="PS51257">
    <property type="entry name" value="PROKAR_LIPOPROTEIN"/>
    <property type="match status" value="1"/>
</dbReference>
<organism evidence="3 4">
    <name type="scientific">Chitiniphilus purpureus</name>
    <dbReference type="NCBI Taxonomy" id="2981137"/>
    <lineage>
        <taxon>Bacteria</taxon>
        <taxon>Pseudomonadati</taxon>
        <taxon>Pseudomonadota</taxon>
        <taxon>Betaproteobacteria</taxon>
        <taxon>Neisseriales</taxon>
        <taxon>Chitinibacteraceae</taxon>
        <taxon>Chitiniphilus</taxon>
    </lineage>
</organism>
<dbReference type="RefSeq" id="WP_263124048.1">
    <property type="nucleotide sequence ID" value="NZ_CP106753.1"/>
</dbReference>
<name>A0ABY6DK56_9NEIS</name>
<dbReference type="Proteomes" id="UP001061302">
    <property type="component" value="Chromosome"/>
</dbReference>
<dbReference type="Gene3D" id="3.30.1450.10">
    <property type="match status" value="1"/>
</dbReference>
<gene>
    <name evidence="3" type="ORF">N8I74_15680</name>
</gene>
<reference evidence="3" key="1">
    <citation type="submission" date="2022-10" db="EMBL/GenBank/DDBJ databases">
        <title>Chitiniphilus purpureus sp. nov., a novel chitin-degrading bacterium isolated from crawfish pond sediment.</title>
        <authorList>
            <person name="Li K."/>
        </authorList>
    </citation>
    <scope>NUCLEOTIDE SEQUENCE</scope>
    <source>
        <strain evidence="3">CD1</strain>
    </source>
</reference>
<proteinExistence type="predicted"/>
<accession>A0ABY6DK56</accession>
<dbReference type="EMBL" id="CP106753">
    <property type="protein sequence ID" value="UXY14745.1"/>
    <property type="molecule type" value="Genomic_DNA"/>
</dbReference>
<protein>
    <recommendedName>
        <fullName evidence="5">DUF3862 domain-containing protein</fullName>
    </recommendedName>
</protein>
<keyword evidence="4" id="KW-1185">Reference proteome</keyword>
<evidence type="ECO:0000313" key="3">
    <source>
        <dbReference type="EMBL" id="UXY14745.1"/>
    </source>
</evidence>
<sequence>MRLIATCFFLLTLAACSRLSPERYAQIETGMTRAEVIGLLGEPDQTDGASLLGISGESAIWQSGGTTVTIRFVNDKVIGKDMEKR</sequence>
<evidence type="ECO:0008006" key="5">
    <source>
        <dbReference type="Google" id="ProtNLM"/>
    </source>
</evidence>
<dbReference type="InterPro" id="IPR037873">
    <property type="entry name" value="BamE-like"/>
</dbReference>